<evidence type="ECO:0000313" key="2">
    <source>
        <dbReference type="Proteomes" id="UP000192721"/>
    </source>
</evidence>
<accession>A0A1W0C8S8</accession>
<dbReference type="EMBL" id="MUKV01000074">
    <property type="protein sequence ID" value="OQS31132.1"/>
    <property type="molecule type" value="Genomic_DNA"/>
</dbReference>
<evidence type="ECO:0000313" key="1">
    <source>
        <dbReference type="EMBL" id="OQS31132.1"/>
    </source>
</evidence>
<protein>
    <submittedName>
        <fullName evidence="1">Uncharacterized protein</fullName>
    </submittedName>
</protein>
<dbReference type="RefSeq" id="WP_081557138.1">
    <property type="nucleotide sequence ID" value="NZ_MUKV01000074.1"/>
</dbReference>
<proteinExistence type="predicted"/>
<sequence>MATTVETRHIPAAFVRKAPQRLQLHSKRKQAFRRLPFVNKTLWDVPATGGYFGGYDTGEALALMFLKFLRQREANGIEPHHLTWLAEAFMARAEEEGGQAMADLPIPEQTDSYGSFRGQYVGFFNTLTMWLSAASKHLGSKLDDIDDKTLLAQANAGLGFDEAAYLASLKD</sequence>
<dbReference type="Proteomes" id="UP000192721">
    <property type="component" value="Unassembled WGS sequence"/>
</dbReference>
<organism evidence="1 2">
    <name type="scientific">Chromobacterium haemolyticum</name>
    <dbReference type="NCBI Taxonomy" id="394935"/>
    <lineage>
        <taxon>Bacteria</taxon>
        <taxon>Pseudomonadati</taxon>
        <taxon>Pseudomonadota</taxon>
        <taxon>Betaproteobacteria</taxon>
        <taxon>Neisseriales</taxon>
        <taxon>Chromobacteriaceae</taxon>
        <taxon>Chromobacterium</taxon>
    </lineage>
</organism>
<comment type="caution">
    <text evidence="1">The sequence shown here is derived from an EMBL/GenBank/DDBJ whole genome shotgun (WGS) entry which is preliminary data.</text>
</comment>
<name>A0A1W0C8S8_9NEIS</name>
<dbReference type="AlphaFoldDB" id="A0A1W0C8S8"/>
<reference evidence="1 2" key="1">
    <citation type="submission" date="2017-02" db="EMBL/GenBank/DDBJ databases">
        <title>Chromobacterium haemolyticum H5244.</title>
        <authorList>
            <person name="Gulvik C.A."/>
        </authorList>
    </citation>
    <scope>NUCLEOTIDE SEQUENCE [LARGE SCALE GENOMIC DNA]</scope>
    <source>
        <strain evidence="1 2">H5244</strain>
    </source>
</reference>
<gene>
    <name evidence="1" type="ORF">B0T45_23225</name>
</gene>